<evidence type="ECO:0000256" key="1">
    <source>
        <dbReference type="SAM" id="MobiDB-lite"/>
    </source>
</evidence>
<evidence type="ECO:0000313" key="5">
    <source>
        <dbReference type="Proteomes" id="UP000503308"/>
    </source>
</evidence>
<feature type="domain" description="LysM" evidence="3">
    <location>
        <begin position="26"/>
        <end position="76"/>
    </location>
</feature>
<dbReference type="PROSITE" id="PS00430">
    <property type="entry name" value="TONB_DEPENDENT_REC_1"/>
    <property type="match status" value="1"/>
</dbReference>
<keyword evidence="2" id="KW-0732">Signal</keyword>
<dbReference type="RefSeq" id="WP_169641302.1">
    <property type="nucleotide sequence ID" value="NZ_CP048788.1"/>
</dbReference>
<organism evidence="4 5">
    <name type="scientific">Roseobacter ponti</name>
    <dbReference type="NCBI Taxonomy" id="1891787"/>
    <lineage>
        <taxon>Bacteria</taxon>
        <taxon>Pseudomonadati</taxon>
        <taxon>Pseudomonadota</taxon>
        <taxon>Alphaproteobacteria</taxon>
        <taxon>Rhodobacterales</taxon>
        <taxon>Roseobacteraceae</taxon>
        <taxon>Roseobacter</taxon>
    </lineage>
</organism>
<dbReference type="Gene3D" id="3.10.350.10">
    <property type="entry name" value="LysM domain"/>
    <property type="match status" value="1"/>
</dbReference>
<dbReference type="SMART" id="SM00257">
    <property type="entry name" value="LysM"/>
    <property type="match status" value="1"/>
</dbReference>
<keyword evidence="5" id="KW-1185">Reference proteome</keyword>
<accession>A0A858SWS8</accession>
<evidence type="ECO:0000256" key="2">
    <source>
        <dbReference type="SAM" id="SignalP"/>
    </source>
</evidence>
<dbReference type="PROSITE" id="PS51782">
    <property type="entry name" value="LYSM"/>
    <property type="match status" value="1"/>
</dbReference>
<feature type="signal peptide" evidence="2">
    <location>
        <begin position="1"/>
        <end position="21"/>
    </location>
</feature>
<sequence>MNRALVLSFVLIAVFAGGAAAQTCGTSYQVRPGDSLSVIAARQYDNAFLWTDLYAANRDVIGPDPDRIFVGSRLSLPCFGGEEPGAGAPELTEADAAPGPLSDPVAPEAEPAPPEPLIVTQTATLPPFVDDRRAGGGMITELIRNALRAGLPDRDVIFGGPGLVDAALVSDLIFPVIRPECLPGDLSTLCRDFLYSDPLFEMLMVFFVPESAPVPLAGAADLRGKKICRPAGQPVHVLDAGGKNWLAHGLVSIVRAAGTDACFALLDEGVVDTVMLNEFTGRAALAAAGREREIVALSKSPVAIVTLHAAAPQASPRARDVISAFNSGLRDIRATGAFQDILERHMAAVWAGL</sequence>
<dbReference type="InterPro" id="IPR010916">
    <property type="entry name" value="TonB_box_CS"/>
</dbReference>
<feature type="region of interest" description="Disordered" evidence="1">
    <location>
        <begin position="85"/>
        <end position="113"/>
    </location>
</feature>
<evidence type="ECO:0000259" key="3">
    <source>
        <dbReference type="PROSITE" id="PS51782"/>
    </source>
</evidence>
<name>A0A858SWS8_9RHOB</name>
<evidence type="ECO:0000313" key="4">
    <source>
        <dbReference type="EMBL" id="QJF52083.1"/>
    </source>
</evidence>
<dbReference type="Pfam" id="PF01476">
    <property type="entry name" value="LysM"/>
    <property type="match status" value="1"/>
</dbReference>
<proteinExistence type="predicted"/>
<feature type="chain" id="PRO_5032688419" evidence="2">
    <location>
        <begin position="22"/>
        <end position="353"/>
    </location>
</feature>
<dbReference type="Proteomes" id="UP000503308">
    <property type="component" value="Chromosome"/>
</dbReference>
<dbReference type="InterPro" id="IPR036779">
    <property type="entry name" value="LysM_dom_sf"/>
</dbReference>
<dbReference type="EMBL" id="CP048788">
    <property type="protein sequence ID" value="QJF52083.1"/>
    <property type="molecule type" value="Genomic_DNA"/>
</dbReference>
<dbReference type="KEGG" id="rpon:G3256_13355"/>
<dbReference type="CDD" id="cd00118">
    <property type="entry name" value="LysM"/>
    <property type="match status" value="1"/>
</dbReference>
<reference evidence="4 5" key="1">
    <citation type="submission" date="2020-02" db="EMBL/GenBank/DDBJ databases">
        <title>Genome sequence of Roseobacter ponti.</title>
        <authorList>
            <person name="Hollensteiner J."/>
            <person name="Schneider D."/>
            <person name="Poehlein A."/>
            <person name="Daniel R."/>
        </authorList>
    </citation>
    <scope>NUCLEOTIDE SEQUENCE [LARGE SCALE GENOMIC DNA]</scope>
    <source>
        <strain evidence="4 5">DSM 106830</strain>
    </source>
</reference>
<dbReference type="SUPFAM" id="SSF53850">
    <property type="entry name" value="Periplasmic binding protein-like II"/>
    <property type="match status" value="1"/>
</dbReference>
<dbReference type="AlphaFoldDB" id="A0A858SWS8"/>
<gene>
    <name evidence="4" type="ORF">G3256_13355</name>
</gene>
<dbReference type="InterPro" id="IPR018392">
    <property type="entry name" value="LysM"/>
</dbReference>
<dbReference type="Gene3D" id="3.40.190.10">
    <property type="entry name" value="Periplasmic binding protein-like II"/>
    <property type="match status" value="2"/>
</dbReference>
<protein>
    <submittedName>
        <fullName evidence="4">Transporter substrate-binding domain-containing protein</fullName>
    </submittedName>
</protein>